<sequence length="632" mass="66530">MLSKDLLRILLAISSLSVTNSFVSATPYHDSNTHFHRRHLHPRNYITPDQRLDSYDFIIAGGGLAGLVLASRLSDNSSTTVLVLEAGPSGDDVATQINVPDQTYYNSLLNAAPYDWLFTTVPQTNAGGRSLIQPRGRVLGGSSAVNGMYVIRPPTEQVNAWHDLIAPDDATAAAPWSWDSFFAAMKGTETFTPPVDAAESVAGIQYNASSHGTSGDLHTTYPAYMVPVTGNWLPTLSAAGISVSSDAYSGDNIGGFFATTAMNPANWTRSYSKSAYIDILPPRNNLHIIFGATTERLTFASNLVSGNLVASGVQFSTGVGTTVQSVSANKEVILASGAYGSAHLLQVSGVGPSDVLTAANVPVNLALPGVGQHMHDHLVRLLHTRIHIAIKLTKSAEFGSFVNSGVAYINGSLLFGGDASFAAFVQGLNNSTVSAATLVPSTDGTVIEGYKAVYDETLNSTYSTTALIEILLSINAAGQIAIQAAIQQPLSQGRVYINSSSIYDSPIIDPLYLSHPADITIFRQGIKLARQIGATAPLSAALGNEVTPGSAVQSDADIETWIRSSAGTEYHPSGACAMLPLAQGGVVDANLKVYGTSNVRVIDSSVFPVSMSAHVRIYSSKAILAALLTIVL</sequence>
<evidence type="ECO:0000256" key="13">
    <source>
        <dbReference type="ARBA" id="ARBA00034029"/>
    </source>
</evidence>
<keyword evidence="6" id="KW-0964">Secreted</keyword>
<comment type="similarity">
    <text evidence="3">Belongs to the GMC oxidoreductase family.</text>
</comment>
<evidence type="ECO:0000256" key="17">
    <source>
        <dbReference type="PIRSR" id="PIRSR000137-2"/>
    </source>
</evidence>
<feature type="active site" description="Proton donor" evidence="16">
    <location>
        <position position="571"/>
    </location>
</feature>
<comment type="catalytic activity">
    <reaction evidence="14">
        <text>a pyranoside + acceptor = a pyranosid-3-ulose + reduced acceptor.</text>
        <dbReference type="EC" id="1.1.99.29"/>
    </reaction>
</comment>
<comment type="subunit">
    <text evidence="4">Monomer.</text>
</comment>
<feature type="chain" id="PRO_5002247804" description="pyranose dehydrogenase (acceptor)" evidence="18">
    <location>
        <begin position="26"/>
        <end position="632"/>
    </location>
</feature>
<protein>
    <recommendedName>
        <fullName evidence="5">pyranose dehydrogenase (acceptor)</fullName>
        <ecNumber evidence="5">1.1.99.29</ecNumber>
    </recommendedName>
</protein>
<dbReference type="PANTHER" id="PTHR11552:SF218">
    <property type="entry name" value="GLUCOSE-METHANOL-CHOLINE OXIDOREDUCTASE N-TERMINAL DOMAIN-CONTAINING PROTEIN"/>
    <property type="match status" value="1"/>
</dbReference>
<dbReference type="Proteomes" id="UP000054270">
    <property type="component" value="Unassembled WGS sequence"/>
</dbReference>
<evidence type="ECO:0000256" key="16">
    <source>
        <dbReference type="PIRSR" id="PIRSR000137-1"/>
    </source>
</evidence>
<dbReference type="SUPFAM" id="SSF54373">
    <property type="entry name" value="FAD-linked reductases, C-terminal domain"/>
    <property type="match status" value="1"/>
</dbReference>
<comment type="catalytic activity">
    <reaction evidence="13">
        <text>pyranose + acceptor = pyranos-3-ulose + reduced acceptor.</text>
        <dbReference type="EC" id="1.1.99.29"/>
    </reaction>
</comment>
<dbReference type="GO" id="GO:0005576">
    <property type="term" value="C:extracellular region"/>
    <property type="evidence" value="ECO:0007669"/>
    <property type="project" value="UniProtKB-SubCell"/>
</dbReference>
<dbReference type="SUPFAM" id="SSF51905">
    <property type="entry name" value="FAD/NAD(P)-binding domain"/>
    <property type="match status" value="1"/>
</dbReference>
<dbReference type="Gene3D" id="3.30.560.10">
    <property type="entry name" value="Glucose Oxidase, domain 3"/>
    <property type="match status" value="1"/>
</dbReference>
<evidence type="ECO:0000313" key="22">
    <source>
        <dbReference type="Proteomes" id="UP000054270"/>
    </source>
</evidence>
<keyword evidence="18" id="KW-0732">Signal</keyword>
<dbReference type="PIRSF" id="PIRSF000137">
    <property type="entry name" value="Alcohol_oxidase"/>
    <property type="match status" value="1"/>
</dbReference>
<evidence type="ECO:0000259" key="20">
    <source>
        <dbReference type="Pfam" id="PF05199"/>
    </source>
</evidence>
<feature type="active site" description="Proton acceptor" evidence="16">
    <location>
        <position position="614"/>
    </location>
</feature>
<evidence type="ECO:0000256" key="8">
    <source>
        <dbReference type="ARBA" id="ARBA00022827"/>
    </source>
</evidence>
<evidence type="ECO:0000256" key="11">
    <source>
        <dbReference type="ARBA" id="ARBA00033986"/>
    </source>
</evidence>
<feature type="binding site" evidence="17">
    <location>
        <position position="138"/>
    </location>
    <ligand>
        <name>FAD</name>
        <dbReference type="ChEBI" id="CHEBI:57692"/>
    </ligand>
</feature>
<evidence type="ECO:0000256" key="5">
    <source>
        <dbReference type="ARBA" id="ARBA00013177"/>
    </source>
</evidence>
<comment type="function">
    <text evidence="10">Catalyzes the single-oxidation or sequential double oxidation reaction of carbohydrates primarily at carbon-2 and/or carbon-3 with the concomitant reduction of the flavin. The enzyme exhibits a broad sugar substrate specificity, oxidizing different aldopyranoses to the corresponding C-1, C-2, C-3 or C-1,2, C-2,3 and C-3,4 (di)dehydro sugars with substrate-specific regioselectivity. Accepts only a narrow range of electron acceptors such as substituted benzoquinones and complexed metal ions and reacts extremely slowly with O(2) as acceptor. May play a role in the natural recycling of plant matter by oxidizing all major monosaccharides in lignocellulose and by reducing quinone compounds or reactive radical species generated during lignin depolymerization.</text>
</comment>
<dbReference type="PANTHER" id="PTHR11552">
    <property type="entry name" value="GLUCOSE-METHANOL-CHOLINE GMC OXIDOREDUCTASE"/>
    <property type="match status" value="1"/>
</dbReference>
<feature type="domain" description="Glucose-methanol-choline oxidoreductase C-terminal" evidence="20">
    <location>
        <begin position="489"/>
        <end position="616"/>
    </location>
</feature>
<dbReference type="STRING" id="945553.A0A0D2NL59"/>
<evidence type="ECO:0000256" key="12">
    <source>
        <dbReference type="ARBA" id="ARBA00034010"/>
    </source>
</evidence>
<comment type="catalytic activity">
    <reaction evidence="15">
        <text>a pyranoside + acceptor = a pyranosid-3,4-diulose + reduced acceptor.</text>
        <dbReference type="EC" id="1.1.99.29"/>
    </reaction>
</comment>
<dbReference type="InterPro" id="IPR007867">
    <property type="entry name" value="GMC_OxRtase_C"/>
</dbReference>
<dbReference type="Pfam" id="PF00732">
    <property type="entry name" value="GMC_oxred_N"/>
    <property type="match status" value="1"/>
</dbReference>
<comment type="cofactor">
    <cofactor evidence="1 17">
        <name>FAD</name>
        <dbReference type="ChEBI" id="CHEBI:57692"/>
    </cofactor>
</comment>
<proteinExistence type="inferred from homology"/>
<evidence type="ECO:0000256" key="7">
    <source>
        <dbReference type="ARBA" id="ARBA00022630"/>
    </source>
</evidence>
<keyword evidence="8 17" id="KW-0274">FAD</keyword>
<name>A0A0D2NL59_HYPSF</name>
<reference evidence="22" key="1">
    <citation type="submission" date="2014-04" db="EMBL/GenBank/DDBJ databases">
        <title>Evolutionary Origins and Diversification of the Mycorrhizal Mutualists.</title>
        <authorList>
            <consortium name="DOE Joint Genome Institute"/>
            <consortium name="Mycorrhizal Genomics Consortium"/>
            <person name="Kohler A."/>
            <person name="Kuo A."/>
            <person name="Nagy L.G."/>
            <person name="Floudas D."/>
            <person name="Copeland A."/>
            <person name="Barry K.W."/>
            <person name="Cichocki N."/>
            <person name="Veneault-Fourrey C."/>
            <person name="LaButti K."/>
            <person name="Lindquist E.A."/>
            <person name="Lipzen A."/>
            <person name="Lundell T."/>
            <person name="Morin E."/>
            <person name="Murat C."/>
            <person name="Riley R."/>
            <person name="Ohm R."/>
            <person name="Sun H."/>
            <person name="Tunlid A."/>
            <person name="Henrissat B."/>
            <person name="Grigoriev I.V."/>
            <person name="Hibbett D.S."/>
            <person name="Martin F."/>
        </authorList>
    </citation>
    <scope>NUCLEOTIDE SEQUENCE [LARGE SCALE GENOMIC DNA]</scope>
    <source>
        <strain evidence="22">FD-334 SS-4</strain>
    </source>
</reference>
<evidence type="ECO:0000256" key="1">
    <source>
        <dbReference type="ARBA" id="ARBA00001974"/>
    </source>
</evidence>
<dbReference type="InterPro" id="IPR000172">
    <property type="entry name" value="GMC_OxRdtase_N"/>
</dbReference>
<dbReference type="Pfam" id="PF05199">
    <property type="entry name" value="GMC_oxred_C"/>
    <property type="match status" value="1"/>
</dbReference>
<keyword evidence="9" id="KW-0560">Oxidoreductase</keyword>
<dbReference type="Gene3D" id="4.10.450.10">
    <property type="entry name" value="Glucose Oxidase, domain 2"/>
    <property type="match status" value="1"/>
</dbReference>
<dbReference type="Gene3D" id="3.50.50.60">
    <property type="entry name" value="FAD/NAD(P)-binding domain"/>
    <property type="match status" value="1"/>
</dbReference>
<dbReference type="GO" id="GO:0050660">
    <property type="term" value="F:flavin adenine dinucleotide binding"/>
    <property type="evidence" value="ECO:0007669"/>
    <property type="project" value="InterPro"/>
</dbReference>
<dbReference type="GO" id="GO:0033718">
    <property type="term" value="F:pyranose dehydrogenase (acceptor) activity"/>
    <property type="evidence" value="ECO:0007669"/>
    <property type="project" value="UniProtKB-EC"/>
</dbReference>
<evidence type="ECO:0000256" key="6">
    <source>
        <dbReference type="ARBA" id="ARBA00022525"/>
    </source>
</evidence>
<dbReference type="InterPro" id="IPR027424">
    <property type="entry name" value="Glucose_Oxidase_domain_2"/>
</dbReference>
<dbReference type="EC" id="1.1.99.29" evidence="5"/>
<keyword evidence="22" id="KW-1185">Reference proteome</keyword>
<evidence type="ECO:0000256" key="9">
    <source>
        <dbReference type="ARBA" id="ARBA00023002"/>
    </source>
</evidence>
<comment type="catalytic activity">
    <reaction evidence="12">
        <text>pyranose + acceptor = pyranos-2,3-diulose + reduced acceptor.</text>
        <dbReference type="EC" id="1.1.99.29"/>
    </reaction>
</comment>
<accession>A0A0D2NL59</accession>
<feature type="signal peptide" evidence="18">
    <location>
        <begin position="1"/>
        <end position="25"/>
    </location>
</feature>
<evidence type="ECO:0000256" key="2">
    <source>
        <dbReference type="ARBA" id="ARBA00004613"/>
    </source>
</evidence>
<evidence type="ECO:0000256" key="15">
    <source>
        <dbReference type="ARBA" id="ARBA00034059"/>
    </source>
</evidence>
<comment type="subcellular location">
    <subcellularLocation>
        <location evidence="2">Secreted</location>
    </subcellularLocation>
</comment>
<keyword evidence="7" id="KW-0285">Flavoprotein</keyword>
<evidence type="ECO:0000256" key="10">
    <source>
        <dbReference type="ARBA" id="ARBA00024699"/>
    </source>
</evidence>
<evidence type="ECO:0000256" key="4">
    <source>
        <dbReference type="ARBA" id="ARBA00011245"/>
    </source>
</evidence>
<organism evidence="21 22">
    <name type="scientific">Hypholoma sublateritium (strain FD-334 SS-4)</name>
    <dbReference type="NCBI Taxonomy" id="945553"/>
    <lineage>
        <taxon>Eukaryota</taxon>
        <taxon>Fungi</taxon>
        <taxon>Dikarya</taxon>
        <taxon>Basidiomycota</taxon>
        <taxon>Agaricomycotina</taxon>
        <taxon>Agaricomycetes</taxon>
        <taxon>Agaricomycetidae</taxon>
        <taxon>Agaricales</taxon>
        <taxon>Agaricineae</taxon>
        <taxon>Strophariaceae</taxon>
        <taxon>Hypholoma</taxon>
    </lineage>
</organism>
<evidence type="ECO:0000313" key="21">
    <source>
        <dbReference type="EMBL" id="KJA19599.1"/>
    </source>
</evidence>
<feature type="domain" description="Glucose-methanol-choline oxidoreductase N-terminal" evidence="19">
    <location>
        <begin position="55"/>
        <end position="379"/>
    </location>
</feature>
<dbReference type="OrthoDB" id="269227at2759"/>
<evidence type="ECO:0000256" key="3">
    <source>
        <dbReference type="ARBA" id="ARBA00010790"/>
    </source>
</evidence>
<dbReference type="OMA" id="TDPDPNM"/>
<dbReference type="EMBL" id="KN817576">
    <property type="protein sequence ID" value="KJA19599.1"/>
    <property type="molecule type" value="Genomic_DNA"/>
</dbReference>
<comment type="catalytic activity">
    <reaction evidence="11">
        <text>pyranose + acceptor = pyranos-2-ulose + reduced acceptor.</text>
        <dbReference type="EC" id="1.1.99.29"/>
    </reaction>
</comment>
<evidence type="ECO:0000256" key="14">
    <source>
        <dbReference type="ARBA" id="ARBA00034050"/>
    </source>
</evidence>
<evidence type="ECO:0000259" key="19">
    <source>
        <dbReference type="Pfam" id="PF00732"/>
    </source>
</evidence>
<dbReference type="AlphaFoldDB" id="A0A0D2NL59"/>
<gene>
    <name evidence="21" type="ORF">HYPSUDRAFT_143499</name>
</gene>
<dbReference type="InterPro" id="IPR012132">
    <property type="entry name" value="GMC_OxRdtase"/>
</dbReference>
<evidence type="ECO:0000256" key="18">
    <source>
        <dbReference type="SAM" id="SignalP"/>
    </source>
</evidence>
<dbReference type="InterPro" id="IPR036188">
    <property type="entry name" value="FAD/NAD-bd_sf"/>
</dbReference>